<name>A0AAV2GQU0_9ROSI</name>
<proteinExistence type="predicted"/>
<organism evidence="2 3">
    <name type="scientific">Linum trigynum</name>
    <dbReference type="NCBI Taxonomy" id="586398"/>
    <lineage>
        <taxon>Eukaryota</taxon>
        <taxon>Viridiplantae</taxon>
        <taxon>Streptophyta</taxon>
        <taxon>Embryophyta</taxon>
        <taxon>Tracheophyta</taxon>
        <taxon>Spermatophyta</taxon>
        <taxon>Magnoliopsida</taxon>
        <taxon>eudicotyledons</taxon>
        <taxon>Gunneridae</taxon>
        <taxon>Pentapetalae</taxon>
        <taxon>rosids</taxon>
        <taxon>fabids</taxon>
        <taxon>Malpighiales</taxon>
        <taxon>Linaceae</taxon>
        <taxon>Linum</taxon>
    </lineage>
</organism>
<feature type="compositionally biased region" description="Polar residues" evidence="1">
    <location>
        <begin position="7"/>
        <end position="26"/>
    </location>
</feature>
<sequence length="68" mass="7260">MPPLQSDLATQSSTATPIRHGNPNSTRIKSCREILVGCDLHEQHEAAGARSVISSELELEGDETSSSL</sequence>
<feature type="region of interest" description="Disordered" evidence="1">
    <location>
        <begin position="1"/>
        <end position="26"/>
    </location>
</feature>
<evidence type="ECO:0000313" key="2">
    <source>
        <dbReference type="EMBL" id="CAL1412198.1"/>
    </source>
</evidence>
<reference evidence="2 3" key="1">
    <citation type="submission" date="2024-04" db="EMBL/GenBank/DDBJ databases">
        <authorList>
            <person name="Fracassetti M."/>
        </authorList>
    </citation>
    <scope>NUCLEOTIDE SEQUENCE [LARGE SCALE GENOMIC DNA]</scope>
</reference>
<accession>A0AAV2GQU0</accession>
<gene>
    <name evidence="2" type="ORF">LTRI10_LOCUS51508</name>
</gene>
<feature type="region of interest" description="Disordered" evidence="1">
    <location>
        <begin position="45"/>
        <end position="68"/>
    </location>
</feature>
<keyword evidence="3" id="KW-1185">Reference proteome</keyword>
<evidence type="ECO:0000313" key="3">
    <source>
        <dbReference type="Proteomes" id="UP001497516"/>
    </source>
</evidence>
<protein>
    <submittedName>
        <fullName evidence="2">Uncharacterized protein</fullName>
    </submittedName>
</protein>
<dbReference type="AlphaFoldDB" id="A0AAV2GQU0"/>
<evidence type="ECO:0000256" key="1">
    <source>
        <dbReference type="SAM" id="MobiDB-lite"/>
    </source>
</evidence>
<feature type="compositionally biased region" description="Acidic residues" evidence="1">
    <location>
        <begin position="57"/>
        <end position="68"/>
    </location>
</feature>
<dbReference type="EMBL" id="OZ034822">
    <property type="protein sequence ID" value="CAL1412198.1"/>
    <property type="molecule type" value="Genomic_DNA"/>
</dbReference>
<dbReference type="Proteomes" id="UP001497516">
    <property type="component" value="Chromosome 9"/>
</dbReference>